<keyword evidence="3" id="KW-1185">Reference proteome</keyword>
<feature type="chain" id="PRO_5038056418" evidence="2">
    <location>
        <begin position="20"/>
        <end position="85"/>
    </location>
</feature>
<evidence type="ECO:0000256" key="1">
    <source>
        <dbReference type="SAM" id="MobiDB-lite"/>
    </source>
</evidence>
<sequence length="85" mass="9260">MQFVVLLLIFANVWLLNDAGDENPAAPGTLHNTPPPEMANPTTTPTTTPKSSQIRPTFKPFIVVPTIIAIVAFFPRNNAFFGPLL</sequence>
<dbReference type="Proteomes" id="UP000887572">
    <property type="component" value="Unplaced"/>
</dbReference>
<reference evidence="4" key="1">
    <citation type="submission" date="2022-11" db="UniProtKB">
        <authorList>
            <consortium name="WormBaseParasite"/>
        </authorList>
    </citation>
    <scope>IDENTIFICATION</scope>
</reference>
<evidence type="ECO:0000256" key="2">
    <source>
        <dbReference type="SAM" id="SignalP"/>
    </source>
</evidence>
<protein>
    <submittedName>
        <fullName evidence="4">Uncharacterized protein</fullName>
    </submittedName>
</protein>
<evidence type="ECO:0000313" key="4">
    <source>
        <dbReference type="WBParaSite" id="Gr19_v10_g15009.t1"/>
    </source>
</evidence>
<accession>A0A914H8G7</accession>
<evidence type="ECO:0000313" key="3">
    <source>
        <dbReference type="Proteomes" id="UP000887572"/>
    </source>
</evidence>
<proteinExistence type="predicted"/>
<organism evidence="3 4">
    <name type="scientific">Globodera rostochiensis</name>
    <name type="common">Golden nematode worm</name>
    <name type="synonym">Heterodera rostochiensis</name>
    <dbReference type="NCBI Taxonomy" id="31243"/>
    <lineage>
        <taxon>Eukaryota</taxon>
        <taxon>Metazoa</taxon>
        <taxon>Ecdysozoa</taxon>
        <taxon>Nematoda</taxon>
        <taxon>Chromadorea</taxon>
        <taxon>Rhabditida</taxon>
        <taxon>Tylenchina</taxon>
        <taxon>Tylenchomorpha</taxon>
        <taxon>Tylenchoidea</taxon>
        <taxon>Heteroderidae</taxon>
        <taxon>Heteroderinae</taxon>
        <taxon>Globodera</taxon>
    </lineage>
</organism>
<keyword evidence="2" id="KW-0732">Signal</keyword>
<dbReference type="AlphaFoldDB" id="A0A914H8G7"/>
<name>A0A914H8G7_GLORO</name>
<feature type="signal peptide" evidence="2">
    <location>
        <begin position="1"/>
        <end position="19"/>
    </location>
</feature>
<feature type="region of interest" description="Disordered" evidence="1">
    <location>
        <begin position="24"/>
        <end position="53"/>
    </location>
</feature>
<feature type="compositionally biased region" description="Low complexity" evidence="1">
    <location>
        <begin position="39"/>
        <end position="49"/>
    </location>
</feature>
<dbReference type="WBParaSite" id="Gr19_v10_g15009.t1">
    <property type="protein sequence ID" value="Gr19_v10_g15009.t1"/>
    <property type="gene ID" value="Gr19_v10_g15009"/>
</dbReference>